<proteinExistence type="predicted"/>
<name>A0A6A5ULF6_9PLEO</name>
<organism evidence="1 2">
    <name type="scientific">Bimuria novae-zelandiae CBS 107.79</name>
    <dbReference type="NCBI Taxonomy" id="1447943"/>
    <lineage>
        <taxon>Eukaryota</taxon>
        <taxon>Fungi</taxon>
        <taxon>Dikarya</taxon>
        <taxon>Ascomycota</taxon>
        <taxon>Pezizomycotina</taxon>
        <taxon>Dothideomycetes</taxon>
        <taxon>Pleosporomycetidae</taxon>
        <taxon>Pleosporales</taxon>
        <taxon>Massarineae</taxon>
        <taxon>Didymosphaeriaceae</taxon>
        <taxon>Bimuria</taxon>
    </lineage>
</organism>
<gene>
    <name evidence="1" type="ORF">BU23DRAFT_575413</name>
</gene>
<dbReference type="Proteomes" id="UP000800036">
    <property type="component" value="Unassembled WGS sequence"/>
</dbReference>
<reference evidence="1" key="1">
    <citation type="journal article" date="2020" name="Stud. Mycol.">
        <title>101 Dothideomycetes genomes: a test case for predicting lifestyles and emergence of pathogens.</title>
        <authorList>
            <person name="Haridas S."/>
            <person name="Albert R."/>
            <person name="Binder M."/>
            <person name="Bloem J."/>
            <person name="Labutti K."/>
            <person name="Salamov A."/>
            <person name="Andreopoulos B."/>
            <person name="Baker S."/>
            <person name="Barry K."/>
            <person name="Bills G."/>
            <person name="Bluhm B."/>
            <person name="Cannon C."/>
            <person name="Castanera R."/>
            <person name="Culley D."/>
            <person name="Daum C."/>
            <person name="Ezra D."/>
            <person name="Gonzalez J."/>
            <person name="Henrissat B."/>
            <person name="Kuo A."/>
            <person name="Liang C."/>
            <person name="Lipzen A."/>
            <person name="Lutzoni F."/>
            <person name="Magnuson J."/>
            <person name="Mondo S."/>
            <person name="Nolan M."/>
            <person name="Ohm R."/>
            <person name="Pangilinan J."/>
            <person name="Park H.-J."/>
            <person name="Ramirez L."/>
            <person name="Alfaro M."/>
            <person name="Sun H."/>
            <person name="Tritt A."/>
            <person name="Yoshinaga Y."/>
            <person name="Zwiers L.-H."/>
            <person name="Turgeon B."/>
            <person name="Goodwin S."/>
            <person name="Spatafora J."/>
            <person name="Crous P."/>
            <person name="Grigoriev I."/>
        </authorList>
    </citation>
    <scope>NUCLEOTIDE SEQUENCE</scope>
    <source>
        <strain evidence="1">CBS 107.79</strain>
    </source>
</reference>
<dbReference type="EMBL" id="ML976777">
    <property type="protein sequence ID" value="KAF1964759.1"/>
    <property type="molecule type" value="Genomic_DNA"/>
</dbReference>
<protein>
    <submittedName>
        <fullName evidence="1">Uncharacterized protein</fullName>
    </submittedName>
</protein>
<evidence type="ECO:0000313" key="1">
    <source>
        <dbReference type="EMBL" id="KAF1964759.1"/>
    </source>
</evidence>
<evidence type="ECO:0000313" key="2">
    <source>
        <dbReference type="Proteomes" id="UP000800036"/>
    </source>
</evidence>
<sequence>MSGTEKFPHTKVLVKQISALTKHLSEPEFFDQVRSELQYFENWSLGRWEKARGRLLDAMGRELDEKEWCEQYRKIPLILLEAQQLGLVQQLGKLAKAKENKENAAKAVAAMLGGLRRARLELVEVCDRVKKDITVPMGMEEFDEEEESDLPARGDESG</sequence>
<keyword evidence="2" id="KW-1185">Reference proteome</keyword>
<accession>A0A6A5ULF6</accession>
<dbReference type="AlphaFoldDB" id="A0A6A5ULF6"/>